<dbReference type="Gene3D" id="1.20.5.1930">
    <property type="match status" value="1"/>
</dbReference>
<evidence type="ECO:0000256" key="6">
    <source>
        <dbReference type="SAM" id="Phobius"/>
    </source>
</evidence>
<dbReference type="Pfam" id="PF02518">
    <property type="entry name" value="HATPase_c"/>
    <property type="match status" value="1"/>
</dbReference>
<dbReference type="AlphaFoldDB" id="A0A5N5ING8"/>
<dbReference type="SMART" id="SM00387">
    <property type="entry name" value="HATPase_c"/>
    <property type="match status" value="1"/>
</dbReference>
<feature type="chain" id="PRO_5024369753" evidence="7">
    <location>
        <begin position="27"/>
        <end position="654"/>
    </location>
</feature>
<evidence type="ECO:0000256" key="5">
    <source>
        <dbReference type="SAM" id="Coils"/>
    </source>
</evidence>
<dbReference type="SMART" id="SM00028">
    <property type="entry name" value="TPR"/>
    <property type="match status" value="6"/>
</dbReference>
<keyword evidence="5" id="KW-0175">Coiled coil</keyword>
<keyword evidence="2" id="KW-0418">Kinase</keyword>
<evidence type="ECO:0000256" key="3">
    <source>
        <dbReference type="ARBA" id="ARBA00023012"/>
    </source>
</evidence>
<dbReference type="Proteomes" id="UP000319204">
    <property type="component" value="Unassembled WGS sequence"/>
</dbReference>
<evidence type="ECO:0000256" key="7">
    <source>
        <dbReference type="SAM" id="SignalP"/>
    </source>
</evidence>
<dbReference type="RefSeq" id="WP_151890476.1">
    <property type="nucleotide sequence ID" value="NZ_VNIK02000006.1"/>
</dbReference>
<evidence type="ECO:0000256" key="2">
    <source>
        <dbReference type="ARBA" id="ARBA00022777"/>
    </source>
</evidence>
<keyword evidence="6" id="KW-0472">Membrane</keyword>
<accession>A0A5N5ING8</accession>
<evidence type="ECO:0000313" key="10">
    <source>
        <dbReference type="Proteomes" id="UP000319204"/>
    </source>
</evidence>
<dbReference type="InterPro" id="IPR011712">
    <property type="entry name" value="Sig_transdc_His_kin_sub3_dim/P"/>
</dbReference>
<comment type="caution">
    <text evidence="9">The sequence shown here is derived from an EMBL/GenBank/DDBJ whole genome shotgun (WGS) entry which is preliminary data.</text>
</comment>
<dbReference type="SUPFAM" id="SSF48452">
    <property type="entry name" value="TPR-like"/>
    <property type="match status" value="2"/>
</dbReference>
<dbReference type="InterPro" id="IPR005467">
    <property type="entry name" value="His_kinase_dom"/>
</dbReference>
<feature type="repeat" description="TPR" evidence="4">
    <location>
        <begin position="168"/>
        <end position="201"/>
    </location>
</feature>
<evidence type="ECO:0000256" key="4">
    <source>
        <dbReference type="PROSITE-ProRule" id="PRU00339"/>
    </source>
</evidence>
<dbReference type="Pfam" id="PF07730">
    <property type="entry name" value="HisKA_3"/>
    <property type="match status" value="1"/>
</dbReference>
<name>A0A5N5ING8_9FLAO</name>
<dbReference type="GO" id="GO:0046983">
    <property type="term" value="F:protein dimerization activity"/>
    <property type="evidence" value="ECO:0007669"/>
    <property type="project" value="InterPro"/>
</dbReference>
<gene>
    <name evidence="9" type="ORF">FOT42_010220</name>
</gene>
<dbReference type="InterPro" id="IPR050482">
    <property type="entry name" value="Sensor_HK_TwoCompSys"/>
</dbReference>
<keyword evidence="4" id="KW-0802">TPR repeat</keyword>
<keyword evidence="6" id="KW-0812">Transmembrane</keyword>
<protein>
    <submittedName>
        <fullName evidence="9">Tetratricopeptide repeat protein</fullName>
    </submittedName>
</protein>
<dbReference type="SUPFAM" id="SSF55874">
    <property type="entry name" value="ATPase domain of HSP90 chaperone/DNA topoisomerase II/histidine kinase"/>
    <property type="match status" value="1"/>
</dbReference>
<dbReference type="EMBL" id="VNIK02000006">
    <property type="protein sequence ID" value="KAB5488192.1"/>
    <property type="molecule type" value="Genomic_DNA"/>
</dbReference>
<dbReference type="OrthoDB" id="9778366at2"/>
<feature type="repeat" description="TPR" evidence="4">
    <location>
        <begin position="248"/>
        <end position="281"/>
    </location>
</feature>
<evidence type="ECO:0000313" key="9">
    <source>
        <dbReference type="EMBL" id="KAB5488192.1"/>
    </source>
</evidence>
<proteinExistence type="predicted"/>
<dbReference type="InterPro" id="IPR011990">
    <property type="entry name" value="TPR-like_helical_dom_sf"/>
</dbReference>
<dbReference type="Pfam" id="PF13424">
    <property type="entry name" value="TPR_12"/>
    <property type="match status" value="2"/>
</dbReference>
<keyword evidence="10" id="KW-1185">Reference proteome</keyword>
<dbReference type="Gene3D" id="3.30.565.10">
    <property type="entry name" value="Histidine kinase-like ATPase, C-terminal domain"/>
    <property type="match status" value="1"/>
</dbReference>
<dbReference type="GO" id="GO:0000155">
    <property type="term" value="F:phosphorelay sensor kinase activity"/>
    <property type="evidence" value="ECO:0007669"/>
    <property type="project" value="InterPro"/>
</dbReference>
<evidence type="ECO:0000256" key="1">
    <source>
        <dbReference type="ARBA" id="ARBA00022679"/>
    </source>
</evidence>
<sequence>MSSIKHIYTLPLVLALMLTCCAPLSAQSLEEQIQDLKAELKEKSGEDKVMALKDIGMKFRSIDYDSAWYYIELAHTEAERQQNEYLKARMLVSFGILENGKGNSDQALKYYQDALPPIESSEDHFAIGALYTNMSNAYEKTGEVDKSVAYQLNALKEFEASQDSIWIAGSLNNLGSRYQAVNEWELSKDYFQKALELYQQLGHEYYVALTYNNLASVYLHFKDYEKVIEYSDKSYRSFNALGAPFESAAPLYNLGYGYQGLNELDKAKEYFAQALEIQQEKGDWYVVVHLKNDLAKTLMMQGKYQEAENLALEAYDQALEHELVLAQVELSKTLSSVSESMGKYKDAYGYLQIHNEVLDSLQGLERAKEVLNLKEKYETEQKENEILRQQNELVESELSIKKRNNMLIGSGGLLAILLIVGFVVFREQKIRTKNLARETALEKAMAEAKAQENLKEQRIRIARDLHDNIGSQLTYLTTITDSAKRGIDKGEVFLMEKLTQMKQFSLVTISELRDTIWAMNKDEISLEDIRERTQQLAATVHEATDDKIRVRIEGNPTNKVLNAFVGMNLFRIIQESVNNAVKHSESTEIAVTFVEQDNQVEIMVEDQGKGFDMTKESTGNGLQIMRNRAQKAGIDFKQTSELGKGTKVELKVNV</sequence>
<feature type="coiled-coil region" evidence="5">
    <location>
        <begin position="370"/>
        <end position="404"/>
    </location>
</feature>
<dbReference type="PANTHER" id="PTHR24421">
    <property type="entry name" value="NITRATE/NITRITE SENSOR PROTEIN NARX-RELATED"/>
    <property type="match status" value="1"/>
</dbReference>
<dbReference type="GO" id="GO:0016020">
    <property type="term" value="C:membrane"/>
    <property type="evidence" value="ECO:0007669"/>
    <property type="project" value="InterPro"/>
</dbReference>
<feature type="signal peptide" evidence="7">
    <location>
        <begin position="1"/>
        <end position="26"/>
    </location>
</feature>
<dbReference type="InterPro" id="IPR036890">
    <property type="entry name" value="HATPase_C_sf"/>
</dbReference>
<dbReference type="PROSITE" id="PS50005">
    <property type="entry name" value="TPR"/>
    <property type="match status" value="2"/>
</dbReference>
<evidence type="ECO:0000259" key="8">
    <source>
        <dbReference type="PROSITE" id="PS50109"/>
    </source>
</evidence>
<dbReference type="Gene3D" id="1.25.40.10">
    <property type="entry name" value="Tetratricopeptide repeat domain"/>
    <property type="match status" value="2"/>
</dbReference>
<dbReference type="InterPro" id="IPR019734">
    <property type="entry name" value="TPR_rpt"/>
</dbReference>
<organism evidence="9 10">
    <name type="scientific">Flagellimonas hadalis</name>
    <dbReference type="NCBI Taxonomy" id="2597517"/>
    <lineage>
        <taxon>Bacteria</taxon>
        <taxon>Pseudomonadati</taxon>
        <taxon>Bacteroidota</taxon>
        <taxon>Flavobacteriia</taxon>
        <taxon>Flavobacteriales</taxon>
        <taxon>Flavobacteriaceae</taxon>
        <taxon>Flagellimonas</taxon>
    </lineage>
</organism>
<dbReference type="PROSITE" id="PS50109">
    <property type="entry name" value="HIS_KIN"/>
    <property type="match status" value="1"/>
</dbReference>
<dbReference type="InterPro" id="IPR003594">
    <property type="entry name" value="HATPase_dom"/>
</dbReference>
<dbReference type="CDD" id="cd16917">
    <property type="entry name" value="HATPase_UhpB-NarQ-NarX-like"/>
    <property type="match status" value="1"/>
</dbReference>
<keyword evidence="6" id="KW-1133">Transmembrane helix</keyword>
<keyword evidence="1" id="KW-0808">Transferase</keyword>
<feature type="domain" description="Histidine kinase" evidence="8">
    <location>
        <begin position="460"/>
        <end position="654"/>
    </location>
</feature>
<reference evidence="9" key="1">
    <citation type="submission" date="2019-10" db="EMBL/GenBank/DDBJ databases">
        <title>Muricauda hadale sp. nov., a piezophilic bacterium isolated from hadopelagic water of the Mariana Trench.</title>
        <authorList>
            <person name="Wei Y."/>
        </authorList>
    </citation>
    <scope>NUCLEOTIDE SEQUENCE [LARGE SCALE GENOMIC DNA]</scope>
    <source>
        <strain evidence="9">MT-229</strain>
    </source>
</reference>
<keyword evidence="3" id="KW-0902">Two-component regulatory system</keyword>
<keyword evidence="7" id="KW-0732">Signal</keyword>
<feature type="transmembrane region" description="Helical" evidence="6">
    <location>
        <begin position="406"/>
        <end position="425"/>
    </location>
</feature>